<dbReference type="PATRIC" id="fig|1348663.4.peg.189"/>
<evidence type="ECO:0000313" key="1">
    <source>
        <dbReference type="EMBL" id="KDN88133.1"/>
    </source>
</evidence>
<accession>A0A066Z2Y4</accession>
<name>A0A066Z2Y4_9ACTN</name>
<sequence>MVGRRFITRSPSCGGARLRAGDNAVAHVIFHMWHDLRCHTFECRRGSS</sequence>
<evidence type="ECO:0000313" key="2">
    <source>
        <dbReference type="Proteomes" id="UP000027178"/>
    </source>
</evidence>
<gene>
    <name evidence="1" type="ORF">KCH_02100</name>
</gene>
<dbReference type="HOGENOM" id="CLU_3153841_0_0_11"/>
<organism evidence="1 2">
    <name type="scientific">Kitasatospora cheerisanensis KCTC 2395</name>
    <dbReference type="NCBI Taxonomy" id="1348663"/>
    <lineage>
        <taxon>Bacteria</taxon>
        <taxon>Bacillati</taxon>
        <taxon>Actinomycetota</taxon>
        <taxon>Actinomycetes</taxon>
        <taxon>Kitasatosporales</taxon>
        <taxon>Streptomycetaceae</taxon>
        <taxon>Kitasatospora</taxon>
    </lineage>
</organism>
<reference evidence="1 2" key="1">
    <citation type="submission" date="2014-05" db="EMBL/GenBank/DDBJ databases">
        <title>Draft Genome Sequence of Kitasatospora cheerisanensis KCTC 2395.</title>
        <authorList>
            <person name="Nam D.H."/>
        </authorList>
    </citation>
    <scope>NUCLEOTIDE SEQUENCE [LARGE SCALE GENOMIC DNA]</scope>
    <source>
        <strain evidence="1 2">KCTC 2395</strain>
    </source>
</reference>
<comment type="caution">
    <text evidence="1">The sequence shown here is derived from an EMBL/GenBank/DDBJ whole genome shotgun (WGS) entry which is preliminary data.</text>
</comment>
<keyword evidence="2" id="KW-1185">Reference proteome</keyword>
<dbReference type="EMBL" id="JNBY01000007">
    <property type="protein sequence ID" value="KDN88133.1"/>
    <property type="molecule type" value="Genomic_DNA"/>
</dbReference>
<protein>
    <submittedName>
        <fullName evidence="1">Uncharacterized protein</fullName>
    </submittedName>
</protein>
<dbReference type="AlphaFoldDB" id="A0A066Z2Y4"/>
<proteinExistence type="predicted"/>
<dbReference type="Proteomes" id="UP000027178">
    <property type="component" value="Unassembled WGS sequence"/>
</dbReference>